<dbReference type="GO" id="GO:0000175">
    <property type="term" value="F:3'-5'-RNA exonuclease activity"/>
    <property type="evidence" value="ECO:0007669"/>
    <property type="project" value="InterPro"/>
</dbReference>
<proteinExistence type="predicted"/>
<dbReference type="RefSeq" id="WP_058352983.1">
    <property type="nucleotide sequence ID" value="NZ_CABMMD010000161.1"/>
</dbReference>
<evidence type="ECO:0000313" key="6">
    <source>
        <dbReference type="Proteomes" id="UP000054874"/>
    </source>
</evidence>
<evidence type="ECO:0000313" key="5">
    <source>
        <dbReference type="EMBL" id="KSV58775.1"/>
    </source>
</evidence>
<dbReference type="Gene3D" id="3.30.420.10">
    <property type="entry name" value="Ribonuclease H-like superfamily/Ribonuclease H"/>
    <property type="match status" value="1"/>
</dbReference>
<reference evidence="5 6" key="1">
    <citation type="submission" date="2015-11" db="EMBL/GenBank/DDBJ databases">
        <title>Butyribacter intestini gen. nov., sp. nov., a butyric acid-producing bacterium of the family Lachnospiraceae isolated from the human faeces.</title>
        <authorList>
            <person name="Zou Y."/>
            <person name="Xue W."/>
            <person name="Luo G."/>
            <person name="Lv M."/>
        </authorList>
    </citation>
    <scope>NUCLEOTIDE SEQUENCE [LARGE SCALE GENOMIC DNA]</scope>
    <source>
        <strain evidence="5 6">ACET-33324</strain>
    </source>
</reference>
<gene>
    <name evidence="5" type="ORF">ASU35_11655</name>
</gene>
<sequence>MDYIIIDLEWNQCPLGRDLGERDLPFEIIEIGAVKLDENRQFKGKFHSLIKPQVYKDIHQKTWEIIHIDKEELEQGEAFETVIRDFLAWCGEEYRFGTWGPMDLIELQRNMEHFGITEVFQKPFFYCDIQKLFSLETEGHKNPHTLEYAVDYYEFAQKEEFHRALADAEYTARVFQEISERIVKRYFSIDYYHNPKTKEDEVYVDYGTYTKLISKEYDSREAALRDKRIQRLECHQCGKLIRKRINWFSNSMKKNYYCIGYCAEHGYMKGRIRVHKTRDGHYFVVKIVSQTSKEGAKEIQERYRELKKKQQV</sequence>
<accession>A0A0V8QE08</accession>
<keyword evidence="1" id="KW-0540">Nuclease</keyword>
<dbReference type="Pfam" id="PF00929">
    <property type="entry name" value="RNase_T"/>
    <property type="match status" value="1"/>
</dbReference>
<evidence type="ECO:0000256" key="3">
    <source>
        <dbReference type="ARBA" id="ARBA00022839"/>
    </source>
</evidence>
<dbReference type="GO" id="GO:0003676">
    <property type="term" value="F:nucleic acid binding"/>
    <property type="evidence" value="ECO:0007669"/>
    <property type="project" value="InterPro"/>
</dbReference>
<dbReference type="PANTHER" id="PTHR23044:SF61">
    <property type="entry name" value="3'-5' EXORIBONUCLEASE 1-RELATED"/>
    <property type="match status" value="1"/>
</dbReference>
<dbReference type="AlphaFoldDB" id="A0A0V8QE08"/>
<name>A0A0V8QE08_9FIRM</name>
<evidence type="ECO:0000259" key="4">
    <source>
        <dbReference type="SMART" id="SM00479"/>
    </source>
</evidence>
<protein>
    <recommendedName>
        <fullName evidence="4">Exonuclease domain-containing protein</fullName>
    </recommendedName>
</protein>
<dbReference type="PANTHER" id="PTHR23044">
    <property type="entry name" value="3'-5' EXONUCLEASE ERI1-RELATED"/>
    <property type="match status" value="1"/>
</dbReference>
<dbReference type="Proteomes" id="UP000054874">
    <property type="component" value="Unassembled WGS sequence"/>
</dbReference>
<dbReference type="CDD" id="cd06133">
    <property type="entry name" value="ERI-1_3'hExo_like"/>
    <property type="match status" value="1"/>
</dbReference>
<evidence type="ECO:0000256" key="2">
    <source>
        <dbReference type="ARBA" id="ARBA00022801"/>
    </source>
</evidence>
<dbReference type="SMART" id="SM00479">
    <property type="entry name" value="EXOIII"/>
    <property type="match status" value="1"/>
</dbReference>
<comment type="caution">
    <text evidence="5">The sequence shown here is derived from an EMBL/GenBank/DDBJ whole genome shotgun (WGS) entry which is preliminary data.</text>
</comment>
<evidence type="ECO:0000256" key="1">
    <source>
        <dbReference type="ARBA" id="ARBA00022722"/>
    </source>
</evidence>
<dbReference type="InterPro" id="IPR036397">
    <property type="entry name" value="RNaseH_sf"/>
</dbReference>
<dbReference type="SUPFAM" id="SSF53098">
    <property type="entry name" value="Ribonuclease H-like"/>
    <property type="match status" value="1"/>
</dbReference>
<dbReference type="InterPro" id="IPR013520">
    <property type="entry name" value="Ribonucl_H"/>
</dbReference>
<dbReference type="STRING" id="290052.ASU35_11655"/>
<dbReference type="InterPro" id="IPR047201">
    <property type="entry name" value="ERI-1_3'hExo-like"/>
</dbReference>
<dbReference type="InterPro" id="IPR012337">
    <property type="entry name" value="RNaseH-like_sf"/>
</dbReference>
<organism evidence="5 6">
    <name type="scientific">Acetivibrio ethanolgignens</name>
    <dbReference type="NCBI Taxonomy" id="290052"/>
    <lineage>
        <taxon>Bacteria</taxon>
        <taxon>Bacillati</taxon>
        <taxon>Bacillota</taxon>
        <taxon>Clostridia</taxon>
        <taxon>Eubacteriales</taxon>
        <taxon>Oscillospiraceae</taxon>
        <taxon>Acetivibrio</taxon>
    </lineage>
</organism>
<dbReference type="EMBL" id="LNAM01000161">
    <property type="protein sequence ID" value="KSV58775.1"/>
    <property type="molecule type" value="Genomic_DNA"/>
</dbReference>
<keyword evidence="3" id="KW-0269">Exonuclease</keyword>
<dbReference type="InterPro" id="IPR051274">
    <property type="entry name" value="3-5_Exoribonuclease"/>
</dbReference>
<keyword evidence="6" id="KW-1185">Reference proteome</keyword>
<keyword evidence="2" id="KW-0378">Hydrolase</keyword>
<feature type="domain" description="Exonuclease" evidence="4">
    <location>
        <begin position="2"/>
        <end position="184"/>
    </location>
</feature>